<feature type="region of interest" description="Disordered" evidence="1">
    <location>
        <begin position="664"/>
        <end position="686"/>
    </location>
</feature>
<feature type="region of interest" description="Disordered" evidence="1">
    <location>
        <begin position="276"/>
        <end position="318"/>
    </location>
</feature>
<feature type="compositionally biased region" description="Basic and acidic residues" evidence="1">
    <location>
        <begin position="898"/>
        <end position="907"/>
    </location>
</feature>
<reference evidence="2 4" key="2">
    <citation type="journal article" date="2013" name="Nature">
        <title>Insights into bilaterian evolution from three spiralian genomes.</title>
        <authorList>
            <person name="Simakov O."/>
            <person name="Marletaz F."/>
            <person name="Cho S.J."/>
            <person name="Edsinger-Gonzales E."/>
            <person name="Havlak P."/>
            <person name="Hellsten U."/>
            <person name="Kuo D.H."/>
            <person name="Larsson T."/>
            <person name="Lv J."/>
            <person name="Arendt D."/>
            <person name="Savage R."/>
            <person name="Osoegawa K."/>
            <person name="de Jong P."/>
            <person name="Grimwood J."/>
            <person name="Chapman J.A."/>
            <person name="Shapiro H."/>
            <person name="Aerts A."/>
            <person name="Otillar R.P."/>
            <person name="Terry A.Y."/>
            <person name="Boore J.L."/>
            <person name="Grigoriev I.V."/>
            <person name="Lindberg D.R."/>
            <person name="Seaver E.C."/>
            <person name="Weisblat D.A."/>
            <person name="Putnam N.H."/>
            <person name="Rokhsar D.S."/>
        </authorList>
    </citation>
    <scope>NUCLEOTIDE SEQUENCE</scope>
</reference>
<dbReference type="PANTHER" id="PTHR24330">
    <property type="entry name" value="HOMEOBOX PROTEIN BARH-LIKE"/>
    <property type="match status" value="1"/>
</dbReference>
<protein>
    <submittedName>
        <fullName evidence="2 3">Uncharacterized protein</fullName>
    </submittedName>
</protein>
<evidence type="ECO:0000256" key="1">
    <source>
        <dbReference type="SAM" id="MobiDB-lite"/>
    </source>
</evidence>
<feature type="compositionally biased region" description="Low complexity" evidence="1">
    <location>
        <begin position="276"/>
        <end position="317"/>
    </location>
</feature>
<accession>T1FCG2</accession>
<dbReference type="STRING" id="6412.T1FCG2"/>
<dbReference type="Proteomes" id="UP000015101">
    <property type="component" value="Unassembled WGS sequence"/>
</dbReference>
<feature type="region of interest" description="Disordered" evidence="1">
    <location>
        <begin position="452"/>
        <end position="480"/>
    </location>
</feature>
<feature type="compositionally biased region" description="Polar residues" evidence="1">
    <location>
        <begin position="883"/>
        <end position="897"/>
    </location>
</feature>
<evidence type="ECO:0000313" key="2">
    <source>
        <dbReference type="EMBL" id="ESN97482.1"/>
    </source>
</evidence>
<dbReference type="GeneID" id="20206511"/>
<dbReference type="EMBL" id="AMQM01006227">
    <property type="status" value="NOT_ANNOTATED_CDS"/>
    <property type="molecule type" value="Genomic_DNA"/>
</dbReference>
<organism evidence="3 4">
    <name type="scientific">Helobdella robusta</name>
    <name type="common">Californian leech</name>
    <dbReference type="NCBI Taxonomy" id="6412"/>
    <lineage>
        <taxon>Eukaryota</taxon>
        <taxon>Metazoa</taxon>
        <taxon>Spiralia</taxon>
        <taxon>Lophotrochozoa</taxon>
        <taxon>Annelida</taxon>
        <taxon>Clitellata</taxon>
        <taxon>Hirudinea</taxon>
        <taxon>Rhynchobdellida</taxon>
        <taxon>Glossiphoniidae</taxon>
        <taxon>Helobdella</taxon>
    </lineage>
</organism>
<sequence length="1004" mass="114020">MMYATLKGEMGSRSISTQTGDCSYLPISLEELHLEPILERENPFLPGSSLDQKATYIVKNIEVKGNGSRVLVFDPDLQDLKHAAAAVTTTTDRMTTPSSSLDSTSLSCLASSPLSTPKKAKYLSTLTLDKSAKTAKYMNGNHENFYEYNKKLYRKKNAYNSSGINVDVINNDSNCINFDSISNDDVIDNNDNKNISACNGLNCREVNSDTYNNVNKRPDNTCIKANKSKTLDKKLTHPSSSQNYTPKQKLDCWDFNDFSDKFIDCNQFTPIKKQYQQHQQQQTYPKQQHQQQTHLKQQQHQQQQQQHQQQQHQQQHQCPYQNPHYHIKLFDYKLFSASSKQSLNQQAQNAATTATDTSIDGSLTPNELSRKQLNSVLNRNLSLWQLKSNETGNGGFKTHYDVINYLKSMKEDSSNGASNNINQNVANDYNNSYINSTSSNYDYNQNYIKSIYNSNKNNSNNNKNNNNIDSSTSNTDETINNKTTSIETSLSKTSYINGSLHGKSYTFTVTNSNNYNNNKNTNNANYNSNYNNTKISVSNKKIISKNVVPNNLSTANITTTEHGNKSFNCNNYMIHSKTINNNNNSINYIGNEQNSSRNNYNNNPISPIKSVTRETSNFSRCPLSETHNKSPFHHSSHSYIYDTCDRQLNNTQFTNLLVSYVTNAKRKPKEETQPNAKPTKNTKTSPTKNFIKTEKEADDTANVCVNPVRRSRELKSCENIHFTTTIAIEQDVWPKQIILKQNNNKLGGSIKRRKSLVLAQNVDSLSDYEDNGDRGCQTSRIIYKSSYCHLVNNDDDDDDDDIDEIYEKNFENDFICGYGQSRNEHSRIRKLQNETADEQFEIVSVVNLEDDNDNNVDVDLLAEKQSLKPGGRRASENLENLKRNSMNKAKSQENNFHQGKEDTANDKKSKKKVSKKSSSVKKTKVDNSKNIIGEASLGLYNILKTQSEMHLHKSRKKSSLIENLKPYRKLSRMEIYPSDIMYPAVPSGILSGKNIERINKCSVQ</sequence>
<dbReference type="CTD" id="20206511"/>
<dbReference type="InterPro" id="IPR052145">
    <property type="entry name" value="Mediator/Homeobox_domain"/>
</dbReference>
<dbReference type="KEGG" id="hro:HELRODRAFT_177905"/>
<dbReference type="EMBL" id="KB097336">
    <property type="protein sequence ID" value="ESN97482.1"/>
    <property type="molecule type" value="Genomic_DNA"/>
</dbReference>
<dbReference type="InParanoid" id="T1FCG2"/>
<gene>
    <name evidence="3" type="primary">20206511</name>
    <name evidence="2" type="ORF">HELRODRAFT_177905</name>
</gene>
<dbReference type="AlphaFoldDB" id="T1FCG2"/>
<evidence type="ECO:0000313" key="3">
    <source>
        <dbReference type="EnsemblMetazoa" id="HelroP177905"/>
    </source>
</evidence>
<dbReference type="HOGENOM" id="CLU_299034_0_0_1"/>
<reference evidence="4" key="1">
    <citation type="submission" date="2012-12" db="EMBL/GenBank/DDBJ databases">
        <authorList>
            <person name="Hellsten U."/>
            <person name="Grimwood J."/>
            <person name="Chapman J.A."/>
            <person name="Shapiro H."/>
            <person name="Aerts A."/>
            <person name="Otillar R.P."/>
            <person name="Terry A.Y."/>
            <person name="Boore J.L."/>
            <person name="Simakov O."/>
            <person name="Marletaz F."/>
            <person name="Cho S.-J."/>
            <person name="Edsinger-Gonzales E."/>
            <person name="Havlak P."/>
            <person name="Kuo D.-H."/>
            <person name="Larsson T."/>
            <person name="Lv J."/>
            <person name="Arendt D."/>
            <person name="Savage R."/>
            <person name="Osoegawa K."/>
            <person name="de Jong P."/>
            <person name="Lindberg D.R."/>
            <person name="Seaver E.C."/>
            <person name="Weisblat D.A."/>
            <person name="Putnam N.H."/>
            <person name="Grigoriev I.V."/>
            <person name="Rokhsar D.S."/>
        </authorList>
    </citation>
    <scope>NUCLEOTIDE SEQUENCE</scope>
</reference>
<proteinExistence type="predicted"/>
<feature type="compositionally biased region" description="Basic and acidic residues" evidence="1">
    <location>
        <begin position="873"/>
        <end position="882"/>
    </location>
</feature>
<feature type="compositionally biased region" description="Basic residues" evidence="1">
    <location>
        <begin position="908"/>
        <end position="922"/>
    </location>
</feature>
<dbReference type="PANTHER" id="PTHR24330:SF19">
    <property type="entry name" value="MEDIATOR OF RNA POLYMERASE II TRANSCRIPTION SUBUNIT 29"/>
    <property type="match status" value="1"/>
</dbReference>
<dbReference type="EnsemblMetazoa" id="HelroT177905">
    <property type="protein sequence ID" value="HelroP177905"/>
    <property type="gene ID" value="HelroG177905"/>
</dbReference>
<reference evidence="3" key="3">
    <citation type="submission" date="2015-06" db="UniProtKB">
        <authorList>
            <consortium name="EnsemblMetazoa"/>
        </authorList>
    </citation>
    <scope>IDENTIFICATION</scope>
</reference>
<name>T1FCG2_HELRO</name>
<dbReference type="RefSeq" id="XP_009024314.1">
    <property type="nucleotide sequence ID" value="XM_009026066.1"/>
</dbReference>
<keyword evidence="4" id="KW-1185">Reference proteome</keyword>
<evidence type="ECO:0000313" key="4">
    <source>
        <dbReference type="Proteomes" id="UP000015101"/>
    </source>
</evidence>
<feature type="region of interest" description="Disordered" evidence="1">
    <location>
        <begin position="867"/>
        <end position="924"/>
    </location>
</feature>
<feature type="compositionally biased region" description="Low complexity" evidence="1">
    <location>
        <begin position="674"/>
        <end position="686"/>
    </location>
</feature>